<dbReference type="InterPro" id="IPR009742">
    <property type="entry name" value="Curlin_rpt"/>
</dbReference>
<organism evidence="3 4">
    <name type="scientific">Pseudoalteromonas spongiae</name>
    <dbReference type="NCBI Taxonomy" id="298657"/>
    <lineage>
        <taxon>Bacteria</taxon>
        <taxon>Pseudomonadati</taxon>
        <taxon>Pseudomonadota</taxon>
        <taxon>Gammaproteobacteria</taxon>
        <taxon>Alteromonadales</taxon>
        <taxon>Pseudoalteromonadaceae</taxon>
        <taxon>Pseudoalteromonas</taxon>
    </lineage>
</organism>
<dbReference type="EMBL" id="JBAWKS010000002">
    <property type="protein sequence ID" value="MEI4551751.1"/>
    <property type="molecule type" value="Genomic_DNA"/>
</dbReference>
<dbReference type="Proteomes" id="UP001382455">
    <property type="component" value="Unassembled WGS sequence"/>
</dbReference>
<evidence type="ECO:0000256" key="2">
    <source>
        <dbReference type="ARBA" id="ARBA00022729"/>
    </source>
</evidence>
<keyword evidence="4" id="KW-1185">Reference proteome</keyword>
<evidence type="ECO:0000313" key="3">
    <source>
        <dbReference type="EMBL" id="MEI4551751.1"/>
    </source>
</evidence>
<reference evidence="3 4" key="1">
    <citation type="submission" date="2023-12" db="EMBL/GenBank/DDBJ databases">
        <title>Friends and Foes: Symbiotic and Algicidal bacterial influence on Karenia brevis blooms.</title>
        <authorList>
            <person name="Fei C."/>
            <person name="Mohamed A.R."/>
            <person name="Booker A."/>
            <person name="Arshad M."/>
            <person name="Klass S."/>
            <person name="Ahn S."/>
            <person name="Gilbert P.M."/>
            <person name="Heil C.A."/>
            <person name="Martinez J.M."/>
            <person name="Amin S.A."/>
        </authorList>
    </citation>
    <scope>NUCLEOTIDE SEQUENCE [LARGE SCALE GENOMIC DNA]</scope>
    <source>
        <strain evidence="3 4">CE15</strain>
    </source>
</reference>
<comment type="similarity">
    <text evidence="1">Belongs to the CsgA/CsgB family.</text>
</comment>
<dbReference type="Pfam" id="PF07012">
    <property type="entry name" value="Curlin_rpt"/>
    <property type="match status" value="1"/>
</dbReference>
<proteinExistence type="inferred from homology"/>
<comment type="caution">
    <text evidence="3">The sequence shown here is derived from an EMBL/GenBank/DDBJ whole genome shotgun (WGS) entry which is preliminary data.</text>
</comment>
<evidence type="ECO:0000256" key="1">
    <source>
        <dbReference type="ARBA" id="ARBA00009766"/>
    </source>
</evidence>
<keyword evidence="2" id="KW-0732">Signal</keyword>
<sequence>MRTSVFYLAALSNSHLALAKDLQESPLSLSLNTSLQYRVGAQQHQVVITQYGILNKATVNQINETSNQAHVTQYGTNNEAALFQYGANNVVNLLQQGNNNQAHILQQGDGNTANISQAGEQTFTVQQIGNGIEVNVTFYKQ</sequence>
<gene>
    <name evidence="3" type="ORF">WAE96_18895</name>
</gene>
<name>A0ABU8EXW8_9GAMM</name>
<accession>A0ABU8EXW8</accession>
<dbReference type="RefSeq" id="WP_233430573.1">
    <property type="nucleotide sequence ID" value="NZ_JBAWKS010000002.1"/>
</dbReference>
<protein>
    <submittedName>
        <fullName evidence="3">Curlin subunit CsgB</fullName>
    </submittedName>
</protein>
<evidence type="ECO:0000313" key="4">
    <source>
        <dbReference type="Proteomes" id="UP001382455"/>
    </source>
</evidence>